<dbReference type="PANTHER" id="PTHR42832:SF3">
    <property type="entry name" value="L-GLUTAMINE--4-(METHYLSULFANYL)-2-OXOBUTANOATE AMINOTRANSFERASE"/>
    <property type="match status" value="1"/>
</dbReference>
<keyword evidence="2 5" id="KW-0032">Aminotransferase</keyword>
<dbReference type="InterPro" id="IPR015421">
    <property type="entry name" value="PyrdxlP-dep_Trfase_major"/>
</dbReference>
<dbReference type="InterPro" id="IPR004838">
    <property type="entry name" value="NHTrfase_class1_PyrdxlP-BS"/>
</dbReference>
<dbReference type="GO" id="GO:0030170">
    <property type="term" value="F:pyridoxal phosphate binding"/>
    <property type="evidence" value="ECO:0007669"/>
    <property type="project" value="InterPro"/>
</dbReference>
<gene>
    <name evidence="5" type="primary">dapL_12</name>
    <name evidence="5" type="ORF">SDC9_23520</name>
</gene>
<dbReference type="AlphaFoldDB" id="A0A644UFP1"/>
<name>A0A644UFP1_9ZZZZ</name>
<dbReference type="CDD" id="cd00609">
    <property type="entry name" value="AAT_like"/>
    <property type="match status" value="1"/>
</dbReference>
<comment type="cofactor">
    <cofactor evidence="1">
        <name>pyridoxal 5'-phosphate</name>
        <dbReference type="ChEBI" id="CHEBI:597326"/>
    </cofactor>
</comment>
<evidence type="ECO:0000313" key="5">
    <source>
        <dbReference type="EMBL" id="MPL77663.1"/>
    </source>
</evidence>
<accession>A0A644UFP1</accession>
<dbReference type="PROSITE" id="PS00105">
    <property type="entry name" value="AA_TRANSFER_CLASS_1"/>
    <property type="match status" value="1"/>
</dbReference>
<dbReference type="Gene3D" id="3.90.1150.10">
    <property type="entry name" value="Aspartate Aminotransferase, domain 1"/>
    <property type="match status" value="1"/>
</dbReference>
<dbReference type="NCBIfam" id="TIGR03540">
    <property type="entry name" value="DapC_direct"/>
    <property type="match status" value="1"/>
</dbReference>
<dbReference type="PANTHER" id="PTHR42832">
    <property type="entry name" value="AMINO ACID AMINOTRANSFERASE"/>
    <property type="match status" value="1"/>
</dbReference>
<protein>
    <submittedName>
        <fullName evidence="5">LL-diaminopimelate aminotransferase</fullName>
        <ecNumber evidence="5">2.6.1.83</ecNumber>
    </submittedName>
</protein>
<dbReference type="InterPro" id="IPR015422">
    <property type="entry name" value="PyrdxlP-dep_Trfase_small"/>
</dbReference>
<dbReference type="Gene3D" id="3.40.640.10">
    <property type="entry name" value="Type I PLP-dependent aspartate aminotransferase-like (Major domain)"/>
    <property type="match status" value="1"/>
</dbReference>
<reference evidence="5" key="1">
    <citation type="submission" date="2019-08" db="EMBL/GenBank/DDBJ databases">
        <authorList>
            <person name="Kucharzyk K."/>
            <person name="Murdoch R.W."/>
            <person name="Higgins S."/>
            <person name="Loffler F."/>
        </authorList>
    </citation>
    <scope>NUCLEOTIDE SEQUENCE</scope>
</reference>
<dbReference type="NCBIfam" id="NF006756">
    <property type="entry name" value="PRK09276.1"/>
    <property type="match status" value="1"/>
</dbReference>
<comment type="caution">
    <text evidence="5">The sequence shown here is derived from an EMBL/GenBank/DDBJ whole genome shotgun (WGS) entry which is preliminary data.</text>
</comment>
<dbReference type="SUPFAM" id="SSF53383">
    <property type="entry name" value="PLP-dependent transferases"/>
    <property type="match status" value="1"/>
</dbReference>
<dbReference type="EC" id="2.6.1.83" evidence="5"/>
<feature type="domain" description="Aminotransferase class I/classII large" evidence="4">
    <location>
        <begin position="30"/>
        <end position="376"/>
    </location>
</feature>
<dbReference type="InterPro" id="IPR015424">
    <property type="entry name" value="PyrdxlP-dep_Trfase"/>
</dbReference>
<dbReference type="Pfam" id="PF00155">
    <property type="entry name" value="Aminotran_1_2"/>
    <property type="match status" value="1"/>
</dbReference>
<proteinExistence type="predicted"/>
<dbReference type="GO" id="GO:0009089">
    <property type="term" value="P:lysine biosynthetic process via diaminopimelate"/>
    <property type="evidence" value="ECO:0007669"/>
    <property type="project" value="InterPro"/>
</dbReference>
<dbReference type="GO" id="GO:0010285">
    <property type="term" value="F:L,L-diaminopimelate aminotransferase activity"/>
    <property type="evidence" value="ECO:0007669"/>
    <property type="project" value="UniProtKB-EC"/>
</dbReference>
<organism evidence="5">
    <name type="scientific">bioreactor metagenome</name>
    <dbReference type="NCBI Taxonomy" id="1076179"/>
    <lineage>
        <taxon>unclassified sequences</taxon>
        <taxon>metagenomes</taxon>
        <taxon>ecological metagenomes</taxon>
    </lineage>
</organism>
<sequence length="384" mass="41921">MYAKRLDNLPPYLFAQIDALKAQKRAEGIDLIDLGVGDPDLPTPKHIVDALCEAARDPATHHYPDYLGMLEYRQAVAGWYDKRFGVKLDPKKEVLALIGSKEGIAHIPEAFVNPGDYVLVSDPGYPVYKTSTLFAEGKSHPMPLLEQNGFLPDYAAIPKDVLKNAKLMFIGYPNNPTGAAASIDFFEETVEFAKDNDIIVVHDNAYSEISFDGYKSPSFLQAKGAMDVGLETHSLSKTYNMTGWRIGMCVGNAGLIEAFGRVKTNIDSGVFDAVQRAAVTALTGPQDCIAQACAVYKERRDALVTGLRSLGFDVTSPKASFYIWMKVPDSVEFVAKMINEAGIVITPGTGFGASGAGYVRFAMTRPVDRINEAIKRMKECGIRG</sequence>
<dbReference type="InterPro" id="IPR004839">
    <property type="entry name" value="Aminotransferase_I/II_large"/>
</dbReference>
<evidence type="ECO:0000259" key="4">
    <source>
        <dbReference type="Pfam" id="PF00155"/>
    </source>
</evidence>
<dbReference type="EMBL" id="VSSQ01000109">
    <property type="protein sequence ID" value="MPL77663.1"/>
    <property type="molecule type" value="Genomic_DNA"/>
</dbReference>
<dbReference type="InterPro" id="IPR019881">
    <property type="entry name" value="DAP-NH2Trfase_DapL_Desulfo"/>
</dbReference>
<keyword evidence="3 5" id="KW-0808">Transferase</keyword>
<dbReference type="InterPro" id="IPR050881">
    <property type="entry name" value="LL-DAP_aminotransferase"/>
</dbReference>
<evidence type="ECO:0000256" key="3">
    <source>
        <dbReference type="ARBA" id="ARBA00022679"/>
    </source>
</evidence>
<evidence type="ECO:0000256" key="1">
    <source>
        <dbReference type="ARBA" id="ARBA00001933"/>
    </source>
</evidence>
<evidence type="ECO:0000256" key="2">
    <source>
        <dbReference type="ARBA" id="ARBA00022576"/>
    </source>
</evidence>